<dbReference type="Proteomes" id="UP000078542">
    <property type="component" value="Unassembled WGS sequence"/>
</dbReference>
<gene>
    <name evidence="2" type="ORF">ALC62_02655</name>
</gene>
<name>A0A195D072_9HYME</name>
<sequence length="268" mass="30358">MRPSTRPANYCATHPPWIGRRAAYGRPLSFLFLFLLCLSSLPPLSTAATSLSRYTTFHPKIALRSRLQREYIRFDSKDVVECETKSTWAKYFERKNITSYRPLIELSTLANCVPPAQGEILAFVTLCKKVVGCDVYQRWSSTHRQCKFSQGHKVFFMTANKTALPVGIRLREADIRAASSSCRSSCSTSLFARPSFCDRNGEHRDANTTTDVRQDYQSARTKAKTLLGAGTGDAEEVGAHLRPPYFRYESVEQRQLSSHAFYKRNCDA</sequence>
<keyword evidence="1" id="KW-0732">Signal</keyword>
<evidence type="ECO:0000256" key="1">
    <source>
        <dbReference type="SAM" id="SignalP"/>
    </source>
</evidence>
<feature type="chain" id="PRO_5008270240" evidence="1">
    <location>
        <begin position="48"/>
        <end position="268"/>
    </location>
</feature>
<evidence type="ECO:0000313" key="2">
    <source>
        <dbReference type="EMBL" id="KYN06318.1"/>
    </source>
</evidence>
<dbReference type="EMBL" id="KQ977012">
    <property type="protein sequence ID" value="KYN06318.1"/>
    <property type="molecule type" value="Genomic_DNA"/>
</dbReference>
<reference evidence="2 3" key="1">
    <citation type="submission" date="2016-03" db="EMBL/GenBank/DDBJ databases">
        <title>Cyphomyrmex costatus WGS genome.</title>
        <authorList>
            <person name="Nygaard S."/>
            <person name="Hu H."/>
            <person name="Boomsma J."/>
            <person name="Zhang G."/>
        </authorList>
    </citation>
    <scope>NUCLEOTIDE SEQUENCE [LARGE SCALE GENOMIC DNA]</scope>
    <source>
        <strain evidence="2">MS0001</strain>
        <tissue evidence="2">Whole body</tissue>
    </source>
</reference>
<feature type="signal peptide" evidence="1">
    <location>
        <begin position="1"/>
        <end position="47"/>
    </location>
</feature>
<organism evidence="2 3">
    <name type="scientific">Cyphomyrmex costatus</name>
    <dbReference type="NCBI Taxonomy" id="456900"/>
    <lineage>
        <taxon>Eukaryota</taxon>
        <taxon>Metazoa</taxon>
        <taxon>Ecdysozoa</taxon>
        <taxon>Arthropoda</taxon>
        <taxon>Hexapoda</taxon>
        <taxon>Insecta</taxon>
        <taxon>Pterygota</taxon>
        <taxon>Neoptera</taxon>
        <taxon>Endopterygota</taxon>
        <taxon>Hymenoptera</taxon>
        <taxon>Apocrita</taxon>
        <taxon>Aculeata</taxon>
        <taxon>Formicoidea</taxon>
        <taxon>Formicidae</taxon>
        <taxon>Myrmicinae</taxon>
        <taxon>Cyphomyrmex</taxon>
    </lineage>
</organism>
<dbReference type="AlphaFoldDB" id="A0A195D072"/>
<protein>
    <submittedName>
        <fullName evidence="2">Uncharacterized protein</fullName>
    </submittedName>
</protein>
<accession>A0A195D072</accession>
<evidence type="ECO:0000313" key="3">
    <source>
        <dbReference type="Proteomes" id="UP000078542"/>
    </source>
</evidence>
<keyword evidence="3" id="KW-1185">Reference proteome</keyword>
<proteinExistence type="predicted"/>